<dbReference type="InterPro" id="IPR001789">
    <property type="entry name" value="Sig_transdc_resp-reg_receiver"/>
</dbReference>
<protein>
    <submittedName>
        <fullName evidence="3">Response regulator</fullName>
    </submittedName>
</protein>
<evidence type="ECO:0000259" key="2">
    <source>
        <dbReference type="PROSITE" id="PS50110"/>
    </source>
</evidence>
<dbReference type="PANTHER" id="PTHR44520">
    <property type="entry name" value="RESPONSE REGULATOR RCP1-RELATED"/>
    <property type="match status" value="1"/>
</dbReference>
<dbReference type="SUPFAM" id="SSF52172">
    <property type="entry name" value="CheY-like"/>
    <property type="match status" value="1"/>
</dbReference>
<reference evidence="4" key="1">
    <citation type="journal article" date="2019" name="Int. J. Syst. Evol. Microbiol.">
        <title>The Global Catalogue of Microorganisms (GCM) 10K type strain sequencing project: providing services to taxonomists for standard genome sequencing and annotation.</title>
        <authorList>
            <consortium name="The Broad Institute Genomics Platform"/>
            <consortium name="The Broad Institute Genome Sequencing Center for Infectious Disease"/>
            <person name="Wu L."/>
            <person name="Ma J."/>
        </authorList>
    </citation>
    <scope>NUCLEOTIDE SEQUENCE [LARGE SCALE GENOMIC DNA]</scope>
    <source>
        <strain evidence="4">JCM 17214</strain>
    </source>
</reference>
<keyword evidence="4" id="KW-1185">Reference proteome</keyword>
<gene>
    <name evidence="3" type="ORF">GCM10022406_26730</name>
</gene>
<accession>A0ABP7NAN9</accession>
<dbReference type="PROSITE" id="PS50110">
    <property type="entry name" value="RESPONSE_REGULATORY"/>
    <property type="match status" value="1"/>
</dbReference>
<dbReference type="EMBL" id="BAABDH010000041">
    <property type="protein sequence ID" value="GAA3941484.1"/>
    <property type="molecule type" value="Genomic_DNA"/>
</dbReference>
<feature type="domain" description="Response regulatory" evidence="2">
    <location>
        <begin position="10"/>
        <end position="138"/>
    </location>
</feature>
<dbReference type="Proteomes" id="UP001499909">
    <property type="component" value="Unassembled WGS sequence"/>
</dbReference>
<organism evidence="3 4">
    <name type="scientific">Hymenobacter algoricola</name>
    <dbReference type="NCBI Taxonomy" id="486267"/>
    <lineage>
        <taxon>Bacteria</taxon>
        <taxon>Pseudomonadati</taxon>
        <taxon>Bacteroidota</taxon>
        <taxon>Cytophagia</taxon>
        <taxon>Cytophagales</taxon>
        <taxon>Hymenobacteraceae</taxon>
        <taxon>Hymenobacter</taxon>
    </lineage>
</organism>
<evidence type="ECO:0000313" key="4">
    <source>
        <dbReference type="Proteomes" id="UP001499909"/>
    </source>
</evidence>
<dbReference type="Gene3D" id="3.40.50.2300">
    <property type="match status" value="1"/>
</dbReference>
<keyword evidence="1" id="KW-0597">Phosphoprotein</keyword>
<dbReference type="InterPro" id="IPR052893">
    <property type="entry name" value="TCS_response_regulator"/>
</dbReference>
<evidence type="ECO:0000313" key="3">
    <source>
        <dbReference type="EMBL" id="GAA3941484.1"/>
    </source>
</evidence>
<sequence>MASFMTPLPCILLVDDDQTNNFLNQSLLTRLGVAEQLLVALDGQQALSQLQQHCVPPTPACPALILLDVNMPGMNGIQFLEAYQQLPLGQQGAIVIVMLTTSLHPRDVDRVQQLNLVNGFINKPLTAAKINSILSQHFGRTLPEA</sequence>
<proteinExistence type="predicted"/>
<dbReference type="PANTHER" id="PTHR44520:SF2">
    <property type="entry name" value="RESPONSE REGULATOR RCP1"/>
    <property type="match status" value="1"/>
</dbReference>
<dbReference type="SMART" id="SM00448">
    <property type="entry name" value="REC"/>
    <property type="match status" value="1"/>
</dbReference>
<dbReference type="Pfam" id="PF00072">
    <property type="entry name" value="Response_reg"/>
    <property type="match status" value="1"/>
</dbReference>
<name>A0ABP7NAN9_9BACT</name>
<dbReference type="InterPro" id="IPR011006">
    <property type="entry name" value="CheY-like_superfamily"/>
</dbReference>
<feature type="modified residue" description="4-aspartylphosphate" evidence="1">
    <location>
        <position position="68"/>
    </location>
</feature>
<evidence type="ECO:0000256" key="1">
    <source>
        <dbReference type="PROSITE-ProRule" id="PRU00169"/>
    </source>
</evidence>
<comment type="caution">
    <text evidence="3">The sequence shown here is derived from an EMBL/GenBank/DDBJ whole genome shotgun (WGS) entry which is preliminary data.</text>
</comment>